<accession>A0A8J7IHC7</accession>
<organism evidence="2 3">
    <name type="scientific">Snuella sedimenti</name>
    <dbReference type="NCBI Taxonomy" id="2798802"/>
    <lineage>
        <taxon>Bacteria</taxon>
        <taxon>Pseudomonadati</taxon>
        <taxon>Bacteroidota</taxon>
        <taxon>Flavobacteriia</taxon>
        <taxon>Flavobacteriales</taxon>
        <taxon>Flavobacteriaceae</taxon>
        <taxon>Snuella</taxon>
    </lineage>
</organism>
<feature type="transmembrane region" description="Helical" evidence="1">
    <location>
        <begin position="7"/>
        <end position="28"/>
    </location>
</feature>
<keyword evidence="1" id="KW-0812">Transmembrane</keyword>
<reference evidence="2" key="1">
    <citation type="submission" date="2020-12" db="EMBL/GenBank/DDBJ databases">
        <title>Snuella sp. nov., isolated from sediment in Incheon.</title>
        <authorList>
            <person name="Kim W."/>
        </authorList>
    </citation>
    <scope>NUCLEOTIDE SEQUENCE</scope>
    <source>
        <strain evidence="2">CAU 1569</strain>
    </source>
</reference>
<dbReference type="AlphaFoldDB" id="A0A8J7IHC7"/>
<feature type="transmembrane region" description="Helical" evidence="1">
    <location>
        <begin position="40"/>
        <end position="59"/>
    </location>
</feature>
<proteinExistence type="predicted"/>
<keyword evidence="1" id="KW-0472">Membrane</keyword>
<feature type="transmembrane region" description="Helical" evidence="1">
    <location>
        <begin position="66"/>
        <end position="85"/>
    </location>
</feature>
<sequence>MNLFRNILRILTTIAAFIYTLIFIDEAFPPYNPDFRESNFGIFMVFLLYAWFLIGYYYLWNNEKKAGIFLTTWWILLFLTAWLIWSYGNVTVILGFPIFILGILLLIYSYNEVI</sequence>
<evidence type="ECO:0000313" key="3">
    <source>
        <dbReference type="Proteomes" id="UP000610931"/>
    </source>
</evidence>
<comment type="caution">
    <text evidence="2">The sequence shown here is derived from an EMBL/GenBank/DDBJ whole genome shotgun (WGS) entry which is preliminary data.</text>
</comment>
<dbReference type="EMBL" id="JAELVQ010000007">
    <property type="protein sequence ID" value="MBJ6367861.1"/>
    <property type="molecule type" value="Genomic_DNA"/>
</dbReference>
<evidence type="ECO:0000256" key="1">
    <source>
        <dbReference type="SAM" id="Phobius"/>
    </source>
</evidence>
<keyword evidence="3" id="KW-1185">Reference proteome</keyword>
<dbReference type="RefSeq" id="WP_199114627.1">
    <property type="nucleotide sequence ID" value="NZ_JAELVQ010000007.1"/>
</dbReference>
<feature type="transmembrane region" description="Helical" evidence="1">
    <location>
        <begin position="91"/>
        <end position="110"/>
    </location>
</feature>
<gene>
    <name evidence="2" type="ORF">JF259_07155</name>
</gene>
<name>A0A8J7IHC7_9FLAO</name>
<keyword evidence="1" id="KW-1133">Transmembrane helix</keyword>
<evidence type="ECO:0000313" key="2">
    <source>
        <dbReference type="EMBL" id="MBJ6367861.1"/>
    </source>
</evidence>
<dbReference type="Proteomes" id="UP000610931">
    <property type="component" value="Unassembled WGS sequence"/>
</dbReference>
<protein>
    <submittedName>
        <fullName evidence="2">Uncharacterized protein</fullName>
    </submittedName>
</protein>